<name>A0AAV3RBR9_LITER</name>
<feature type="region of interest" description="Disordered" evidence="1">
    <location>
        <begin position="1"/>
        <end position="31"/>
    </location>
</feature>
<dbReference type="InterPro" id="IPR023214">
    <property type="entry name" value="HAD_sf"/>
</dbReference>
<dbReference type="Gene3D" id="3.40.50.1000">
    <property type="entry name" value="HAD superfamily/HAD-like"/>
    <property type="match status" value="1"/>
</dbReference>
<feature type="domain" description="FCP1 homology" evidence="2">
    <location>
        <begin position="106"/>
        <end position="265"/>
    </location>
</feature>
<dbReference type="InterPro" id="IPR050365">
    <property type="entry name" value="TIM50"/>
</dbReference>
<feature type="compositionally biased region" description="Basic residues" evidence="1">
    <location>
        <begin position="1"/>
        <end position="28"/>
    </location>
</feature>
<dbReference type="PANTHER" id="PTHR12210">
    <property type="entry name" value="DULLARD PROTEIN PHOSPHATASE"/>
    <property type="match status" value="1"/>
</dbReference>
<reference evidence="3 4" key="1">
    <citation type="submission" date="2024-01" db="EMBL/GenBank/DDBJ databases">
        <title>The complete chloroplast genome sequence of Lithospermum erythrorhizon: insights into the phylogenetic relationship among Boraginaceae species and the maternal lineages of purple gromwells.</title>
        <authorList>
            <person name="Okada T."/>
            <person name="Watanabe K."/>
        </authorList>
    </citation>
    <scope>NUCLEOTIDE SEQUENCE [LARGE SCALE GENOMIC DNA]</scope>
</reference>
<evidence type="ECO:0000259" key="2">
    <source>
        <dbReference type="PROSITE" id="PS50969"/>
    </source>
</evidence>
<dbReference type="InterPro" id="IPR036412">
    <property type="entry name" value="HAD-like_sf"/>
</dbReference>
<dbReference type="AlphaFoldDB" id="A0AAV3RBR9"/>
<dbReference type="SMART" id="SM00577">
    <property type="entry name" value="CPDc"/>
    <property type="match status" value="1"/>
</dbReference>
<dbReference type="CDD" id="cd07521">
    <property type="entry name" value="HAD_FCP1-like"/>
    <property type="match status" value="1"/>
</dbReference>
<dbReference type="EMBL" id="BAABME010008254">
    <property type="protein sequence ID" value="GAA0172723.1"/>
    <property type="molecule type" value="Genomic_DNA"/>
</dbReference>
<protein>
    <submittedName>
        <fullName evidence="3">Protein phosphatase</fullName>
    </submittedName>
</protein>
<dbReference type="SUPFAM" id="SSF56784">
    <property type="entry name" value="HAD-like"/>
    <property type="match status" value="1"/>
</dbReference>
<dbReference type="InterPro" id="IPR004274">
    <property type="entry name" value="FCP1_dom"/>
</dbReference>
<accession>A0AAV3RBR9</accession>
<sequence>MVAKMVRKTPTKSIKNKRTTNRGRKKSPIKNASNAASVVVASVNKSFYSCHRRLAKIFARLARIATPKKTPRKMGYHVVRKFDEDLEVNLVPRALFSHLKPLPPLLANKKNTIVLDLDETLVHSQASPRPERFDFVVKPVIDGEMVEFYVLKRPFLDELLEALSKKFEIVVFTAGVEEYASLVLDKIDGGGLISHKLYRDSCKEVDGRFVKDLSGMGRDLSKVLIVDDNPTCYMFQPENAIPIRPFIDNAGDGELWKLKQFLDGCDEVTDMRDAVKVYLQTEGMEEEVSIEYSKVEL</sequence>
<dbReference type="NCBIfam" id="TIGR02251">
    <property type="entry name" value="HIF-SF_euk"/>
    <property type="match status" value="1"/>
</dbReference>
<dbReference type="Proteomes" id="UP001454036">
    <property type="component" value="Unassembled WGS sequence"/>
</dbReference>
<proteinExistence type="predicted"/>
<keyword evidence="4" id="KW-1185">Reference proteome</keyword>
<gene>
    <name evidence="3" type="ORF">LIER_26493</name>
</gene>
<dbReference type="InterPro" id="IPR011948">
    <property type="entry name" value="Dullard_phosphatase"/>
</dbReference>
<comment type="caution">
    <text evidence="3">The sequence shown here is derived from an EMBL/GenBank/DDBJ whole genome shotgun (WGS) entry which is preliminary data.</text>
</comment>
<dbReference type="Pfam" id="PF03031">
    <property type="entry name" value="NIF"/>
    <property type="match status" value="1"/>
</dbReference>
<evidence type="ECO:0000313" key="4">
    <source>
        <dbReference type="Proteomes" id="UP001454036"/>
    </source>
</evidence>
<evidence type="ECO:0000256" key="1">
    <source>
        <dbReference type="SAM" id="MobiDB-lite"/>
    </source>
</evidence>
<dbReference type="PROSITE" id="PS50969">
    <property type="entry name" value="FCP1"/>
    <property type="match status" value="1"/>
</dbReference>
<organism evidence="3 4">
    <name type="scientific">Lithospermum erythrorhizon</name>
    <name type="common">Purple gromwell</name>
    <name type="synonym">Lithospermum officinale var. erythrorhizon</name>
    <dbReference type="NCBI Taxonomy" id="34254"/>
    <lineage>
        <taxon>Eukaryota</taxon>
        <taxon>Viridiplantae</taxon>
        <taxon>Streptophyta</taxon>
        <taxon>Embryophyta</taxon>
        <taxon>Tracheophyta</taxon>
        <taxon>Spermatophyta</taxon>
        <taxon>Magnoliopsida</taxon>
        <taxon>eudicotyledons</taxon>
        <taxon>Gunneridae</taxon>
        <taxon>Pentapetalae</taxon>
        <taxon>asterids</taxon>
        <taxon>lamiids</taxon>
        <taxon>Boraginales</taxon>
        <taxon>Boraginaceae</taxon>
        <taxon>Boraginoideae</taxon>
        <taxon>Lithospermeae</taxon>
        <taxon>Lithospermum</taxon>
    </lineage>
</organism>
<evidence type="ECO:0000313" key="3">
    <source>
        <dbReference type="EMBL" id="GAA0172723.1"/>
    </source>
</evidence>
<dbReference type="GO" id="GO:0016791">
    <property type="term" value="F:phosphatase activity"/>
    <property type="evidence" value="ECO:0007669"/>
    <property type="project" value="InterPro"/>
</dbReference>
<dbReference type="FunFam" id="3.40.50.1000:FF:000093">
    <property type="entry name" value="NLI interacting factor-like phosphatase family protein"/>
    <property type="match status" value="1"/>
</dbReference>